<dbReference type="Gene3D" id="3.40.50.150">
    <property type="entry name" value="Vaccinia Virus protein VP39"/>
    <property type="match status" value="1"/>
</dbReference>
<evidence type="ECO:0000313" key="7">
    <source>
        <dbReference type="Proteomes" id="UP001465755"/>
    </source>
</evidence>
<dbReference type="PROSITE" id="PS50297">
    <property type="entry name" value="ANK_REP_REGION"/>
    <property type="match status" value="1"/>
</dbReference>
<gene>
    <name evidence="6" type="ORF">WJX73_003588</name>
</gene>
<dbReference type="InterPro" id="IPR036770">
    <property type="entry name" value="Ankyrin_rpt-contain_sf"/>
</dbReference>
<evidence type="ECO:0000256" key="1">
    <source>
        <dbReference type="ARBA" id="ARBA00022603"/>
    </source>
</evidence>
<dbReference type="GO" id="GO:0005737">
    <property type="term" value="C:cytoplasm"/>
    <property type="evidence" value="ECO:0007669"/>
    <property type="project" value="TreeGrafter"/>
</dbReference>
<dbReference type="PANTHER" id="PTHR32379:SF1">
    <property type="entry name" value="GUANIDINOACETATE N-METHYLTRANSFERASE"/>
    <property type="match status" value="1"/>
</dbReference>
<dbReference type="CDD" id="cd02440">
    <property type="entry name" value="AdoMet_MTases"/>
    <property type="match status" value="1"/>
</dbReference>
<keyword evidence="7" id="KW-1185">Reference proteome</keyword>
<comment type="caution">
    <text evidence="6">The sequence shown here is derived from an EMBL/GenBank/DDBJ whole genome shotgun (WGS) entry which is preliminary data.</text>
</comment>
<dbReference type="SMART" id="SM00248">
    <property type="entry name" value="ANK"/>
    <property type="match status" value="2"/>
</dbReference>
<evidence type="ECO:0000256" key="3">
    <source>
        <dbReference type="ARBA" id="ARBA00022691"/>
    </source>
</evidence>
<dbReference type="Gene3D" id="1.25.40.20">
    <property type="entry name" value="Ankyrin repeat-containing domain"/>
    <property type="match status" value="1"/>
</dbReference>
<dbReference type="Proteomes" id="UP001465755">
    <property type="component" value="Unassembled WGS sequence"/>
</dbReference>
<dbReference type="PROSITE" id="PS51559">
    <property type="entry name" value="SAM_RMT2"/>
    <property type="match status" value="1"/>
</dbReference>
<dbReference type="InterPro" id="IPR051038">
    <property type="entry name" value="RMT2/GAMT_Mtase"/>
</dbReference>
<keyword evidence="3" id="KW-0949">S-adenosyl-L-methionine</keyword>
<dbReference type="EMBL" id="JALJOQ010000152">
    <property type="protein sequence ID" value="KAK9793217.1"/>
    <property type="molecule type" value="Genomic_DNA"/>
</dbReference>
<evidence type="ECO:0000256" key="2">
    <source>
        <dbReference type="ARBA" id="ARBA00022679"/>
    </source>
</evidence>
<keyword evidence="1" id="KW-0489">Methyltransferase</keyword>
<feature type="domain" description="RMT2" evidence="5">
    <location>
        <begin position="141"/>
        <end position="378"/>
    </location>
</feature>
<keyword evidence="2" id="KW-0808">Transferase</keyword>
<dbReference type="SUPFAM" id="SSF48403">
    <property type="entry name" value="Ankyrin repeat"/>
    <property type="match status" value="1"/>
</dbReference>
<dbReference type="InterPro" id="IPR026480">
    <property type="entry name" value="RMT2_dom"/>
</dbReference>
<dbReference type="InterPro" id="IPR029063">
    <property type="entry name" value="SAM-dependent_MTases_sf"/>
</dbReference>
<dbReference type="PROSITE" id="PS50088">
    <property type="entry name" value="ANK_REPEAT"/>
    <property type="match status" value="1"/>
</dbReference>
<name>A0AAW1NT07_9CHLO</name>
<sequence length="378" mass="41054">MVSTVACQGSVRDAAAFLAVWKMTADAEPSAATLALITACRQQDRASAEQALTQPAVDACFQEPVEGQSALMLAAEGGDTALVQSLLEKGAPWNATDRRGNCAGDYAARAGHEDTFEAIIEAGCRAELLLAALERKSASLSAEPPEGYLRQQLHYDNGGDGGERLMDAESCAVMMSWEGALMQAHAATVCSQGGDILNVGFGLGLVDDAIQSRQPRSHTIIEAHPDVHARMLAKGWADKPGVIIVFGRWQDVLPQLGQFDGIFFDTYSEYYEDLRQFHLALPKLLRPDGIYSFFNGLAATNATFHTVCCRVVAGELARMGISTQFIPLPIDASGNDTWKDVTNKYWQLDTYLLPVCQWDSEEQEQDVQNDDEERAATG</sequence>
<reference evidence="6 7" key="1">
    <citation type="journal article" date="2024" name="Nat. Commun.">
        <title>Phylogenomics reveals the evolutionary origins of lichenization in chlorophyte algae.</title>
        <authorList>
            <person name="Puginier C."/>
            <person name="Libourel C."/>
            <person name="Otte J."/>
            <person name="Skaloud P."/>
            <person name="Haon M."/>
            <person name="Grisel S."/>
            <person name="Petersen M."/>
            <person name="Berrin J.G."/>
            <person name="Delaux P.M."/>
            <person name="Dal Grande F."/>
            <person name="Keller J."/>
        </authorList>
    </citation>
    <scope>NUCLEOTIDE SEQUENCE [LARGE SCALE GENOMIC DNA]</scope>
    <source>
        <strain evidence="6 7">SAG 2036</strain>
    </source>
</reference>
<feature type="repeat" description="ANK" evidence="4">
    <location>
        <begin position="66"/>
        <end position="98"/>
    </location>
</feature>
<dbReference type="Pfam" id="PF12796">
    <property type="entry name" value="Ank_2"/>
    <property type="match status" value="1"/>
</dbReference>
<organism evidence="6 7">
    <name type="scientific">Symbiochloris irregularis</name>
    <dbReference type="NCBI Taxonomy" id="706552"/>
    <lineage>
        <taxon>Eukaryota</taxon>
        <taxon>Viridiplantae</taxon>
        <taxon>Chlorophyta</taxon>
        <taxon>core chlorophytes</taxon>
        <taxon>Trebouxiophyceae</taxon>
        <taxon>Trebouxiales</taxon>
        <taxon>Trebouxiaceae</taxon>
        <taxon>Symbiochloris</taxon>
    </lineage>
</organism>
<dbReference type="PANTHER" id="PTHR32379">
    <property type="entry name" value="GUANIDINOACETATE N-METHYLTRANSFERASE"/>
    <property type="match status" value="1"/>
</dbReference>
<protein>
    <recommendedName>
        <fullName evidence="5">RMT2 domain-containing protein</fullName>
    </recommendedName>
</protein>
<proteinExistence type="predicted"/>
<evidence type="ECO:0000256" key="4">
    <source>
        <dbReference type="PROSITE-ProRule" id="PRU00023"/>
    </source>
</evidence>
<dbReference type="GO" id="GO:0005634">
    <property type="term" value="C:nucleus"/>
    <property type="evidence" value="ECO:0007669"/>
    <property type="project" value="TreeGrafter"/>
</dbReference>
<keyword evidence="4" id="KW-0040">ANK repeat</keyword>
<evidence type="ECO:0000259" key="5">
    <source>
        <dbReference type="PROSITE" id="PS51559"/>
    </source>
</evidence>
<dbReference type="InterPro" id="IPR002110">
    <property type="entry name" value="Ankyrin_rpt"/>
</dbReference>
<dbReference type="AlphaFoldDB" id="A0AAW1NT07"/>
<accession>A0AAW1NT07</accession>
<dbReference type="GO" id="GO:0008757">
    <property type="term" value="F:S-adenosylmethionine-dependent methyltransferase activity"/>
    <property type="evidence" value="ECO:0007669"/>
    <property type="project" value="TreeGrafter"/>
</dbReference>
<dbReference type="GO" id="GO:0032259">
    <property type="term" value="P:methylation"/>
    <property type="evidence" value="ECO:0007669"/>
    <property type="project" value="UniProtKB-KW"/>
</dbReference>
<evidence type="ECO:0000313" key="6">
    <source>
        <dbReference type="EMBL" id="KAK9793217.1"/>
    </source>
</evidence>
<dbReference type="FunFam" id="3.40.50.150:FF:000135">
    <property type="entry name" value="Arginine N-methyltransferase 2"/>
    <property type="match status" value="1"/>
</dbReference>
<dbReference type="SUPFAM" id="SSF53335">
    <property type="entry name" value="S-adenosyl-L-methionine-dependent methyltransferases"/>
    <property type="match status" value="1"/>
</dbReference>